<evidence type="ECO:0000313" key="3">
    <source>
        <dbReference type="Proteomes" id="UP000614741"/>
    </source>
</evidence>
<dbReference type="RefSeq" id="WP_203673489.1">
    <property type="nucleotide sequence ID" value="NZ_BONP01000009.1"/>
</dbReference>
<evidence type="ECO:0000256" key="1">
    <source>
        <dbReference type="SAM" id="SignalP"/>
    </source>
</evidence>
<dbReference type="PROSITE" id="PS51257">
    <property type="entry name" value="PROKAR_LIPOPROTEIN"/>
    <property type="match status" value="1"/>
</dbReference>
<name>A0ABQ4DL44_9CELL</name>
<feature type="chain" id="PRO_5046339314" description="Lipoprotein LpqB beta-propeller domain-containing protein" evidence="1">
    <location>
        <begin position="37"/>
        <end position="770"/>
    </location>
</feature>
<feature type="signal peptide" evidence="1">
    <location>
        <begin position="1"/>
        <end position="36"/>
    </location>
</feature>
<evidence type="ECO:0008006" key="4">
    <source>
        <dbReference type="Google" id="ProtNLM"/>
    </source>
</evidence>
<proteinExistence type="predicted"/>
<accession>A0ABQ4DL44</accession>
<comment type="caution">
    <text evidence="2">The sequence shown here is derived from an EMBL/GenBank/DDBJ whole genome shotgun (WGS) entry which is preliminary data.</text>
</comment>
<dbReference type="EMBL" id="BONP01000009">
    <property type="protein sequence ID" value="GIG40060.1"/>
    <property type="molecule type" value="Genomic_DNA"/>
</dbReference>
<gene>
    <name evidence="2" type="ORF">Cph01nite_18220</name>
</gene>
<dbReference type="Proteomes" id="UP000614741">
    <property type="component" value="Unassembled WGS sequence"/>
</dbReference>
<sequence>MRPSLKTRQRAALLRLTLVLPVLTLLAVACTGPAVPAPVPATPPPPSPPTISVLAVDPGLDPRAGGGEHTRDWNLAPRSGDLDALAAAVVATPGTVPRVGLWRWAVAEGVPRVDTDLRVPGAVRDVGLAVVAGRAVVAGTTDVGRRAESFARVSDDALTWRTARVRPSSVRLTEATSGGAVPHVAGTSAQGAVVWAQVAGDDVDVVEVVPAAAGTRRTVVDMAASDAFGDQDVVAVVYRETGPDGVVRPMVVTRDGAGVWGSPVLVDGRPRVQVNGIRLRLGGGWTATGAAPLGPETFGALRPAAWTTVDGAAWATIEADLLGDSAWLSGEDEDWVLGKPSESGRVVPLWQQRGRQVVVVMGDDDVAGGAWFGQFQSAPAPVPDVTGVLEYAAGGTPLLFVSGSGYTAVGGWPAPDEPDDDWWSVAELSPVSPRTVVTIADGAGGAPRGQVATRTLTDGGDWWRTAWGATAMRVEGDALLADPLPVAAVAGAAWQEGRDADGRRLFVHAQPEGDLGTRTVTTLAADGGEVSGDLGSGGAGVEDVAHDGARWLLAGADAPSILMTEVDRPVVWTSVDAAAWSRLDLDLGDAREGAAEGVCQEGSLLVGWSGAHDGTTRPRAWRLVGDTASVVDHGLEPAGETSFDACRTQGGTTLVHGQVAGVATLWRVSPTGTFEEVLRAPGGATFEAPVPVDGGWAAWGAVDGDEDSGPVVWWSPDGATWTTLALPTDVPVAEGTVAAEGADVVAVAWGPSGMRAWRVSGLGTSSLGRA</sequence>
<evidence type="ECO:0000313" key="2">
    <source>
        <dbReference type="EMBL" id="GIG40060.1"/>
    </source>
</evidence>
<organism evidence="2 3">
    <name type="scientific">Cellulomonas phragmiteti</name>
    <dbReference type="NCBI Taxonomy" id="478780"/>
    <lineage>
        <taxon>Bacteria</taxon>
        <taxon>Bacillati</taxon>
        <taxon>Actinomycetota</taxon>
        <taxon>Actinomycetes</taxon>
        <taxon>Micrococcales</taxon>
        <taxon>Cellulomonadaceae</taxon>
        <taxon>Cellulomonas</taxon>
    </lineage>
</organism>
<keyword evidence="1" id="KW-0732">Signal</keyword>
<keyword evidence="3" id="KW-1185">Reference proteome</keyword>
<reference evidence="2 3" key="1">
    <citation type="submission" date="2021-01" db="EMBL/GenBank/DDBJ databases">
        <title>Whole genome shotgun sequence of Cellulomonas phragmiteti NBRC 110785.</title>
        <authorList>
            <person name="Komaki H."/>
            <person name="Tamura T."/>
        </authorList>
    </citation>
    <scope>NUCLEOTIDE SEQUENCE [LARGE SCALE GENOMIC DNA]</scope>
    <source>
        <strain evidence="2 3">NBRC 110785</strain>
    </source>
</reference>
<protein>
    <recommendedName>
        <fullName evidence="4">Lipoprotein LpqB beta-propeller domain-containing protein</fullName>
    </recommendedName>
</protein>